<gene>
    <name evidence="1" type="ORF">BDM02DRAFT_3184496</name>
</gene>
<dbReference type="Proteomes" id="UP000886501">
    <property type="component" value="Unassembled WGS sequence"/>
</dbReference>
<proteinExistence type="predicted"/>
<reference evidence="1" key="1">
    <citation type="submission" date="2019-10" db="EMBL/GenBank/DDBJ databases">
        <authorList>
            <consortium name="DOE Joint Genome Institute"/>
            <person name="Kuo A."/>
            <person name="Miyauchi S."/>
            <person name="Kiss E."/>
            <person name="Drula E."/>
            <person name="Kohler A."/>
            <person name="Sanchez-Garcia M."/>
            <person name="Andreopoulos B."/>
            <person name="Barry K.W."/>
            <person name="Bonito G."/>
            <person name="Buee M."/>
            <person name="Carver A."/>
            <person name="Chen C."/>
            <person name="Cichocki N."/>
            <person name="Clum A."/>
            <person name="Culley D."/>
            <person name="Crous P.W."/>
            <person name="Fauchery L."/>
            <person name="Girlanda M."/>
            <person name="Hayes R."/>
            <person name="Keri Z."/>
            <person name="Labutti K."/>
            <person name="Lipzen A."/>
            <person name="Lombard V."/>
            <person name="Magnuson J."/>
            <person name="Maillard F."/>
            <person name="Morin E."/>
            <person name="Murat C."/>
            <person name="Nolan M."/>
            <person name="Ohm R."/>
            <person name="Pangilinan J."/>
            <person name="Pereira M."/>
            <person name="Perotto S."/>
            <person name="Peter M."/>
            <person name="Riley R."/>
            <person name="Sitrit Y."/>
            <person name="Stielow B."/>
            <person name="Szollosi G."/>
            <person name="Zifcakova L."/>
            <person name="Stursova M."/>
            <person name="Spatafora J.W."/>
            <person name="Tedersoo L."/>
            <person name="Vaario L.-M."/>
            <person name="Yamada A."/>
            <person name="Yan M."/>
            <person name="Wang P."/>
            <person name="Xu J."/>
            <person name="Bruns T."/>
            <person name="Baldrian P."/>
            <person name="Vilgalys R."/>
            <person name="Henrissat B."/>
            <person name="Grigoriev I.V."/>
            <person name="Hibbett D."/>
            <person name="Nagy L.G."/>
            <person name="Martin F.M."/>
        </authorList>
    </citation>
    <scope>NUCLEOTIDE SEQUENCE</scope>
    <source>
        <strain evidence="1">P2</strain>
    </source>
</reference>
<sequence>MAPDHTSTVTGKDGGVYDKYCDGSAEYHAPSGSVRHYNPHRYSDEDRSDGTYSSSESPEETDSEYDDHRDRGPGRGYYVSDDRGAVHVPDSEFPSEGGAPDSESETETDDYSDRYVPEEYESGSVYDRDDHDSYGGSFDDWDGYGDDDYGDYDDGDSSDYYY</sequence>
<reference evidence="1" key="2">
    <citation type="journal article" date="2020" name="Nat. Commun.">
        <title>Large-scale genome sequencing of mycorrhizal fungi provides insights into the early evolution of symbiotic traits.</title>
        <authorList>
            <person name="Miyauchi S."/>
            <person name="Kiss E."/>
            <person name="Kuo A."/>
            <person name="Drula E."/>
            <person name="Kohler A."/>
            <person name="Sanchez-Garcia M."/>
            <person name="Morin E."/>
            <person name="Andreopoulos B."/>
            <person name="Barry K.W."/>
            <person name="Bonito G."/>
            <person name="Buee M."/>
            <person name="Carver A."/>
            <person name="Chen C."/>
            <person name="Cichocki N."/>
            <person name="Clum A."/>
            <person name="Culley D."/>
            <person name="Crous P.W."/>
            <person name="Fauchery L."/>
            <person name="Girlanda M."/>
            <person name="Hayes R.D."/>
            <person name="Keri Z."/>
            <person name="LaButti K."/>
            <person name="Lipzen A."/>
            <person name="Lombard V."/>
            <person name="Magnuson J."/>
            <person name="Maillard F."/>
            <person name="Murat C."/>
            <person name="Nolan M."/>
            <person name="Ohm R.A."/>
            <person name="Pangilinan J."/>
            <person name="Pereira M.F."/>
            <person name="Perotto S."/>
            <person name="Peter M."/>
            <person name="Pfister S."/>
            <person name="Riley R."/>
            <person name="Sitrit Y."/>
            <person name="Stielow J.B."/>
            <person name="Szollosi G."/>
            <person name="Zifcakova L."/>
            <person name="Stursova M."/>
            <person name="Spatafora J.W."/>
            <person name="Tedersoo L."/>
            <person name="Vaario L.M."/>
            <person name="Yamada A."/>
            <person name="Yan M."/>
            <person name="Wang P."/>
            <person name="Xu J."/>
            <person name="Bruns T."/>
            <person name="Baldrian P."/>
            <person name="Vilgalys R."/>
            <person name="Dunand C."/>
            <person name="Henrissat B."/>
            <person name="Grigoriev I.V."/>
            <person name="Hibbett D."/>
            <person name="Nagy L.G."/>
            <person name="Martin F.M."/>
        </authorList>
    </citation>
    <scope>NUCLEOTIDE SEQUENCE</scope>
    <source>
        <strain evidence="1">P2</strain>
    </source>
</reference>
<name>A0ACB6ZPH1_THEGA</name>
<comment type="caution">
    <text evidence="1">The sequence shown here is derived from an EMBL/GenBank/DDBJ whole genome shotgun (WGS) entry which is preliminary data.</text>
</comment>
<organism evidence="1 2">
    <name type="scientific">Thelephora ganbajun</name>
    <name type="common">Ganba fungus</name>
    <dbReference type="NCBI Taxonomy" id="370292"/>
    <lineage>
        <taxon>Eukaryota</taxon>
        <taxon>Fungi</taxon>
        <taxon>Dikarya</taxon>
        <taxon>Basidiomycota</taxon>
        <taxon>Agaricomycotina</taxon>
        <taxon>Agaricomycetes</taxon>
        <taxon>Thelephorales</taxon>
        <taxon>Thelephoraceae</taxon>
        <taxon>Thelephora</taxon>
    </lineage>
</organism>
<evidence type="ECO:0000313" key="2">
    <source>
        <dbReference type="Proteomes" id="UP000886501"/>
    </source>
</evidence>
<keyword evidence="2" id="KW-1185">Reference proteome</keyword>
<accession>A0ACB6ZPH1</accession>
<evidence type="ECO:0000313" key="1">
    <source>
        <dbReference type="EMBL" id="KAF9651492.1"/>
    </source>
</evidence>
<protein>
    <submittedName>
        <fullName evidence="1">Uncharacterized protein</fullName>
    </submittedName>
</protein>
<dbReference type="EMBL" id="MU117975">
    <property type="protein sequence ID" value="KAF9651492.1"/>
    <property type="molecule type" value="Genomic_DNA"/>
</dbReference>